<evidence type="ECO:0000256" key="14">
    <source>
        <dbReference type="HAMAP-Rule" id="MF_00052"/>
    </source>
</evidence>
<evidence type="ECO:0000256" key="5">
    <source>
        <dbReference type="ARBA" id="ARBA00007383"/>
    </source>
</evidence>
<evidence type="ECO:0000256" key="10">
    <source>
        <dbReference type="ARBA" id="ARBA00022723"/>
    </source>
</evidence>
<evidence type="ECO:0000256" key="8">
    <source>
        <dbReference type="ARBA" id="ARBA00022490"/>
    </source>
</evidence>
<evidence type="ECO:0000256" key="13">
    <source>
        <dbReference type="ARBA" id="ARBA00023211"/>
    </source>
</evidence>
<protein>
    <recommendedName>
        <fullName evidence="7 14">Ribonuclease HII</fullName>
        <shortName evidence="14">RNase HII</shortName>
        <ecNumber evidence="6 14">3.1.26.4</ecNumber>
    </recommendedName>
</protein>
<reference evidence="19 20" key="1">
    <citation type="journal article" date="2015" name="Antonie Van Leeuwenhoek">
        <title>Prauserella endophytica sp. nov., an endophytic actinobacterium isolated from Tamarix taklamakanensis.</title>
        <authorList>
            <person name="Liu J.M."/>
            <person name="Habden X."/>
            <person name="Guo L."/>
            <person name="Tuo L."/>
            <person name="Jiang Z.K."/>
            <person name="Liu S.W."/>
            <person name="Liu X.F."/>
            <person name="Chen L."/>
            <person name="Li R.F."/>
            <person name="Zhang Y.Q."/>
            <person name="Sun C.H."/>
        </authorList>
    </citation>
    <scope>NUCLEOTIDE SEQUENCE [LARGE SCALE GENOMIC DNA]</scope>
    <source>
        <strain evidence="19 20">CGMCC 4.7182</strain>
    </source>
</reference>
<keyword evidence="13 14" id="KW-0464">Manganese</keyword>
<dbReference type="InterPro" id="IPR012337">
    <property type="entry name" value="RNaseH-like_sf"/>
</dbReference>
<proteinExistence type="inferred from homology"/>
<comment type="cofactor">
    <cofactor evidence="14 15">
        <name>Mn(2+)</name>
        <dbReference type="ChEBI" id="CHEBI:29035"/>
    </cofactor>
    <cofactor evidence="14 15">
        <name>Mg(2+)</name>
        <dbReference type="ChEBI" id="CHEBI:18420"/>
    </cofactor>
    <text evidence="14 15">Manganese or magnesium. Binds 1 divalent metal ion per monomer in the absence of substrate. May bind a second metal ion after substrate binding.</text>
</comment>
<dbReference type="Pfam" id="PF01351">
    <property type="entry name" value="RNase_HII"/>
    <property type="match status" value="1"/>
</dbReference>
<evidence type="ECO:0000256" key="7">
    <source>
        <dbReference type="ARBA" id="ARBA00019179"/>
    </source>
</evidence>
<comment type="catalytic activity">
    <reaction evidence="1 14 15 16">
        <text>Endonucleolytic cleavage to 5'-phosphomonoester.</text>
        <dbReference type="EC" id="3.1.26.4"/>
    </reaction>
</comment>
<accession>A0ABY2S672</accession>
<dbReference type="InterPro" id="IPR001352">
    <property type="entry name" value="RNase_HII/HIII"/>
</dbReference>
<dbReference type="SUPFAM" id="SSF53098">
    <property type="entry name" value="Ribonuclease H-like"/>
    <property type="match status" value="1"/>
</dbReference>
<dbReference type="PANTHER" id="PTHR10954">
    <property type="entry name" value="RIBONUCLEASE H2 SUBUNIT A"/>
    <property type="match status" value="1"/>
</dbReference>
<evidence type="ECO:0000256" key="15">
    <source>
        <dbReference type="PROSITE-ProRule" id="PRU01319"/>
    </source>
</evidence>
<dbReference type="InterPro" id="IPR022898">
    <property type="entry name" value="RNase_HII"/>
</dbReference>
<comment type="function">
    <text evidence="3 14 16">Endonuclease that specifically degrades the RNA of RNA-DNA hybrids.</text>
</comment>
<comment type="cofactor">
    <cofactor evidence="2">
        <name>Mg(2+)</name>
        <dbReference type="ChEBI" id="CHEBI:18420"/>
    </cofactor>
</comment>
<evidence type="ECO:0000256" key="2">
    <source>
        <dbReference type="ARBA" id="ARBA00001946"/>
    </source>
</evidence>
<dbReference type="HAMAP" id="MF_00052_B">
    <property type="entry name" value="RNase_HII_B"/>
    <property type="match status" value="1"/>
</dbReference>
<dbReference type="InterPro" id="IPR024567">
    <property type="entry name" value="RNase_HII/HIII_dom"/>
</dbReference>
<feature type="region of interest" description="Disordered" evidence="17">
    <location>
        <begin position="1"/>
        <end position="29"/>
    </location>
</feature>
<comment type="subcellular location">
    <subcellularLocation>
        <location evidence="4 14">Cytoplasm</location>
    </subcellularLocation>
</comment>
<evidence type="ECO:0000313" key="20">
    <source>
        <dbReference type="Proteomes" id="UP000309992"/>
    </source>
</evidence>
<feature type="binding site" evidence="14 15">
    <location>
        <position position="65"/>
    </location>
    <ligand>
        <name>a divalent metal cation</name>
        <dbReference type="ChEBI" id="CHEBI:60240"/>
    </ligand>
</feature>
<sequence length="298" mass="31505">MADLAGGPPPRRRGPWDGQTRTVTGVSAGPVGVLRPPRAVIRGETSWALQSALDRRGLGPVAGVDEAGRGACAGPLVVAACILRPGDGARLTELTDSKLLTPLARERVYERVVHRALDYSIVVISPAEVDALGIHVTNIEGMRRAIAGLDTAPGYVLIDGFRVPGLPAPSVPVIKGDRAVACVAAASVLAKVTRDRIMAGLHEEHPVYGFDVHKGYTTAEHGEALTTHGPSAVHRWSYTNVAVAGRAHGIRPPHKVMLTAAALQAGARRRTTADEELNQYLFDLPDTDEFAEVSGVEV</sequence>
<keyword evidence="8 14" id="KW-0963">Cytoplasm</keyword>
<dbReference type="GO" id="GO:0004523">
    <property type="term" value="F:RNA-DNA hybrid ribonuclease activity"/>
    <property type="evidence" value="ECO:0007669"/>
    <property type="project" value="UniProtKB-EC"/>
</dbReference>
<dbReference type="Proteomes" id="UP000309992">
    <property type="component" value="Unassembled WGS sequence"/>
</dbReference>
<evidence type="ECO:0000256" key="17">
    <source>
        <dbReference type="SAM" id="MobiDB-lite"/>
    </source>
</evidence>
<dbReference type="EC" id="3.1.26.4" evidence="6 14"/>
<feature type="binding site" evidence="14 15">
    <location>
        <position position="159"/>
    </location>
    <ligand>
        <name>a divalent metal cation</name>
        <dbReference type="ChEBI" id="CHEBI:60240"/>
    </ligand>
</feature>
<evidence type="ECO:0000256" key="12">
    <source>
        <dbReference type="ARBA" id="ARBA00022801"/>
    </source>
</evidence>
<evidence type="ECO:0000259" key="18">
    <source>
        <dbReference type="PROSITE" id="PS51975"/>
    </source>
</evidence>
<dbReference type="PANTHER" id="PTHR10954:SF18">
    <property type="entry name" value="RIBONUCLEASE HII"/>
    <property type="match status" value="1"/>
</dbReference>
<organism evidence="19 20">
    <name type="scientific">Prauserella endophytica</name>
    <dbReference type="NCBI Taxonomy" id="1592324"/>
    <lineage>
        <taxon>Bacteria</taxon>
        <taxon>Bacillati</taxon>
        <taxon>Actinomycetota</taxon>
        <taxon>Actinomycetes</taxon>
        <taxon>Pseudonocardiales</taxon>
        <taxon>Pseudonocardiaceae</taxon>
        <taxon>Prauserella</taxon>
        <taxon>Prauserella coralliicola group</taxon>
    </lineage>
</organism>
<gene>
    <name evidence="14" type="primary">rnhB</name>
    <name evidence="19" type="ORF">FCN18_11325</name>
</gene>
<dbReference type="PROSITE" id="PS51975">
    <property type="entry name" value="RNASE_H_2"/>
    <property type="match status" value="1"/>
</dbReference>
<dbReference type="Gene3D" id="3.30.420.10">
    <property type="entry name" value="Ribonuclease H-like superfamily/Ribonuclease H"/>
    <property type="match status" value="1"/>
</dbReference>
<dbReference type="CDD" id="cd07182">
    <property type="entry name" value="RNase_HII_bacteria_HII_like"/>
    <property type="match status" value="1"/>
</dbReference>
<evidence type="ECO:0000256" key="3">
    <source>
        <dbReference type="ARBA" id="ARBA00004065"/>
    </source>
</evidence>
<comment type="similarity">
    <text evidence="5 14 16">Belongs to the RNase HII family.</text>
</comment>
<comment type="caution">
    <text evidence="19">The sequence shown here is derived from an EMBL/GenBank/DDBJ whole genome shotgun (WGS) entry which is preliminary data.</text>
</comment>
<evidence type="ECO:0000256" key="11">
    <source>
        <dbReference type="ARBA" id="ARBA00022759"/>
    </source>
</evidence>
<dbReference type="NCBIfam" id="NF000595">
    <property type="entry name" value="PRK00015.1-3"/>
    <property type="match status" value="1"/>
</dbReference>
<evidence type="ECO:0000256" key="16">
    <source>
        <dbReference type="RuleBase" id="RU003515"/>
    </source>
</evidence>
<name>A0ABY2S672_9PSEU</name>
<keyword evidence="20" id="KW-1185">Reference proteome</keyword>
<keyword evidence="9 14" id="KW-0540">Nuclease</keyword>
<keyword evidence="10 14" id="KW-0479">Metal-binding</keyword>
<feature type="domain" description="RNase H type-2" evidence="18">
    <location>
        <begin position="59"/>
        <end position="253"/>
    </location>
</feature>
<keyword evidence="11 14" id="KW-0255">Endonuclease</keyword>
<evidence type="ECO:0000256" key="4">
    <source>
        <dbReference type="ARBA" id="ARBA00004496"/>
    </source>
</evidence>
<evidence type="ECO:0000313" key="19">
    <source>
        <dbReference type="EMBL" id="TKG71374.1"/>
    </source>
</evidence>
<feature type="binding site" evidence="14 15">
    <location>
        <position position="66"/>
    </location>
    <ligand>
        <name>a divalent metal cation</name>
        <dbReference type="ChEBI" id="CHEBI:60240"/>
    </ligand>
</feature>
<evidence type="ECO:0000256" key="1">
    <source>
        <dbReference type="ARBA" id="ARBA00000077"/>
    </source>
</evidence>
<evidence type="ECO:0000256" key="9">
    <source>
        <dbReference type="ARBA" id="ARBA00022722"/>
    </source>
</evidence>
<dbReference type="NCBIfam" id="NF000598">
    <property type="entry name" value="PRK00015.2-2"/>
    <property type="match status" value="1"/>
</dbReference>
<dbReference type="InterPro" id="IPR036397">
    <property type="entry name" value="RNaseH_sf"/>
</dbReference>
<keyword evidence="12 14" id="KW-0378">Hydrolase</keyword>
<dbReference type="EMBL" id="SWMS01000005">
    <property type="protein sequence ID" value="TKG71374.1"/>
    <property type="molecule type" value="Genomic_DNA"/>
</dbReference>
<evidence type="ECO:0000256" key="6">
    <source>
        <dbReference type="ARBA" id="ARBA00012180"/>
    </source>
</evidence>